<dbReference type="PANTHER" id="PTHR11937">
    <property type="entry name" value="ACTIN"/>
    <property type="match status" value="1"/>
</dbReference>
<dbReference type="Proteomes" id="UP000179807">
    <property type="component" value="Unassembled WGS sequence"/>
</dbReference>
<dbReference type="RefSeq" id="XP_068365566.1">
    <property type="nucleotide sequence ID" value="XM_068499733.1"/>
</dbReference>
<dbReference type="PRINTS" id="PR00190">
    <property type="entry name" value="ACTIN"/>
</dbReference>
<dbReference type="SMART" id="SM00268">
    <property type="entry name" value="ACTIN"/>
    <property type="match status" value="1"/>
</dbReference>
<dbReference type="SUPFAM" id="SSF53067">
    <property type="entry name" value="Actin-like ATPase domain"/>
    <property type="match status" value="2"/>
</dbReference>
<dbReference type="FunFam" id="3.30.420.40:FF:000050">
    <property type="entry name" value="Actin, alpha skeletal muscle"/>
    <property type="match status" value="1"/>
</dbReference>
<accession>A0A1J4KRY7</accession>
<dbReference type="EMBL" id="MLAK01000563">
    <property type="protein sequence ID" value="OHT12430.1"/>
    <property type="molecule type" value="Genomic_DNA"/>
</dbReference>
<comment type="similarity">
    <text evidence="1">Belongs to the actin family.</text>
</comment>
<evidence type="ECO:0000313" key="3">
    <source>
        <dbReference type="Proteomes" id="UP000179807"/>
    </source>
</evidence>
<protein>
    <submittedName>
        <fullName evidence="2">Actin, cytoplasmic</fullName>
    </submittedName>
</protein>
<dbReference type="Pfam" id="PF00022">
    <property type="entry name" value="Actin"/>
    <property type="match status" value="1"/>
</dbReference>
<reference evidence="2" key="1">
    <citation type="submission" date="2016-10" db="EMBL/GenBank/DDBJ databases">
        <authorList>
            <person name="Benchimol M."/>
            <person name="Almeida L.G."/>
            <person name="Vasconcelos A.T."/>
            <person name="Perreira-Neves A."/>
            <person name="Rosa I.A."/>
            <person name="Tasca T."/>
            <person name="Bogo M.R."/>
            <person name="de Souza W."/>
        </authorList>
    </citation>
    <scope>NUCLEOTIDE SEQUENCE [LARGE SCALE GENOMIC DNA]</scope>
    <source>
        <strain evidence="2">K</strain>
    </source>
</reference>
<dbReference type="FunFam" id="3.30.420.40:FF:000058">
    <property type="entry name" value="Putative actin-related protein 5"/>
    <property type="match status" value="1"/>
</dbReference>
<keyword evidence="3" id="KW-1185">Reference proteome</keyword>
<dbReference type="InterPro" id="IPR043129">
    <property type="entry name" value="ATPase_NBD"/>
</dbReference>
<evidence type="ECO:0000313" key="2">
    <source>
        <dbReference type="EMBL" id="OHT12430.1"/>
    </source>
</evidence>
<organism evidence="2 3">
    <name type="scientific">Tritrichomonas foetus</name>
    <dbReference type="NCBI Taxonomy" id="1144522"/>
    <lineage>
        <taxon>Eukaryota</taxon>
        <taxon>Metamonada</taxon>
        <taxon>Parabasalia</taxon>
        <taxon>Tritrichomonadida</taxon>
        <taxon>Tritrichomonadidae</taxon>
        <taxon>Tritrichomonas</taxon>
    </lineage>
</organism>
<dbReference type="VEuPathDB" id="TrichDB:TRFO_17693"/>
<name>A0A1J4KRY7_9EUKA</name>
<sequence>MTEFEVRTIIIDNGSGTVRAGFAGQEGPSCVFKNMVGVAKYPVVISGGAHKDYYVSDEAFAKAGVLNLSHPVRHGIVKNWDHLELIVQHSLLNALKADPAEHPAFFVDAIDGVSYCREQREKIAQIMFEKFNTPSLYFQASDTLTLLSAGRTSGIVLDSGEGITSITAIFDDYKIPQSFQHNKIGGYTLTSYLMKKLNKDQILFHQPSERLIANEIKESMTYVAADYEAELQRSRTTDEVKRDFACPDGRVLKLNELRFKVPEFMFKPKIWGCEMKGVHQLIFDSIMKADVHCRRTLFENICIAGGNTMFEGFKERLQSEIQKLAPASINVKVYAPENRHNAAWIGASNLSALAQFPKMVITKSEYTEDGPQAITRKCP</sequence>
<dbReference type="Gene3D" id="3.30.420.40">
    <property type="match status" value="2"/>
</dbReference>
<comment type="caution">
    <text evidence="2">The sequence shown here is derived from an EMBL/GenBank/DDBJ whole genome shotgun (WGS) entry which is preliminary data.</text>
</comment>
<dbReference type="AlphaFoldDB" id="A0A1J4KRY7"/>
<proteinExistence type="inferred from homology"/>
<dbReference type="GeneID" id="94834437"/>
<evidence type="ECO:0000256" key="1">
    <source>
        <dbReference type="RuleBase" id="RU000487"/>
    </source>
</evidence>
<dbReference type="Gene3D" id="3.90.640.10">
    <property type="entry name" value="Actin, Chain A, domain 4"/>
    <property type="match status" value="1"/>
</dbReference>
<dbReference type="InterPro" id="IPR004000">
    <property type="entry name" value="Actin"/>
</dbReference>
<dbReference type="OrthoDB" id="6220758at2759"/>
<gene>
    <name evidence="2" type="ORF">TRFO_17693</name>
</gene>